<dbReference type="Proteomes" id="UP000297597">
    <property type="component" value="Unassembled WGS sequence"/>
</dbReference>
<organism evidence="1 2">
    <name type="scientific">Pelotomaculum propionicicum</name>
    <dbReference type="NCBI Taxonomy" id="258475"/>
    <lineage>
        <taxon>Bacteria</taxon>
        <taxon>Bacillati</taxon>
        <taxon>Bacillota</taxon>
        <taxon>Clostridia</taxon>
        <taxon>Eubacteriales</taxon>
        <taxon>Desulfotomaculaceae</taxon>
        <taxon>Pelotomaculum</taxon>
    </lineage>
</organism>
<comment type="caution">
    <text evidence="1">The sequence shown here is derived from an EMBL/GenBank/DDBJ whole genome shotgun (WGS) entry which is preliminary data.</text>
</comment>
<dbReference type="InterPro" id="IPR021874">
    <property type="entry name" value="Phage_Mu_Gp27"/>
</dbReference>
<dbReference type="OrthoDB" id="31787at2"/>
<protein>
    <recommendedName>
        <fullName evidence="3">DUF3486 family protein</fullName>
    </recommendedName>
</protein>
<sequence>MGDQRERNRIKSKVDDLPAEVRDYLDSKINDVSVTYEEIAEEITNMGYPIGKSSIGRYAMRQNAAAKRLKEAYEKTKVLVKTIHENRDIDSSEVATAILMDALTTRIATAEDEFDDMPLDKAGRLVAALQRSIVLREKLKFEFTRGVDVAITKLKEQLKAELAKHPEILEQIYKVMDRVVEQAKA</sequence>
<evidence type="ECO:0000313" key="1">
    <source>
        <dbReference type="EMBL" id="TEB09153.1"/>
    </source>
</evidence>
<dbReference type="EMBL" id="QFFZ01000058">
    <property type="protein sequence ID" value="TEB09153.1"/>
    <property type="molecule type" value="Genomic_DNA"/>
</dbReference>
<dbReference type="AlphaFoldDB" id="A0A4Y7RJY3"/>
<reference evidence="1 2" key="1">
    <citation type="journal article" date="2018" name="Environ. Microbiol.">
        <title>Novel energy conservation strategies and behaviour of Pelotomaculum schinkii driving syntrophic propionate catabolism.</title>
        <authorList>
            <person name="Hidalgo-Ahumada C.A.P."/>
            <person name="Nobu M.K."/>
            <person name="Narihiro T."/>
            <person name="Tamaki H."/>
            <person name="Liu W.T."/>
            <person name="Kamagata Y."/>
            <person name="Stams A.J.M."/>
            <person name="Imachi H."/>
            <person name="Sousa D.Z."/>
        </authorList>
    </citation>
    <scope>NUCLEOTIDE SEQUENCE [LARGE SCALE GENOMIC DNA]</scope>
    <source>
        <strain evidence="1 2">MGP</strain>
    </source>
</reference>
<evidence type="ECO:0000313" key="2">
    <source>
        <dbReference type="Proteomes" id="UP000297597"/>
    </source>
</evidence>
<accession>A0A4Y7RJY3</accession>
<evidence type="ECO:0008006" key="3">
    <source>
        <dbReference type="Google" id="ProtNLM"/>
    </source>
</evidence>
<dbReference type="Pfam" id="PF11985">
    <property type="entry name" value="Phage_Mu_Gp27"/>
    <property type="match status" value="1"/>
</dbReference>
<proteinExistence type="predicted"/>
<gene>
    <name evidence="1" type="ORF">Pmgp_03374</name>
</gene>
<name>A0A4Y7RJY3_9FIRM</name>
<dbReference type="RefSeq" id="WP_134215463.1">
    <property type="nucleotide sequence ID" value="NZ_QFFZ01000058.1"/>
</dbReference>
<keyword evidence="2" id="KW-1185">Reference proteome</keyword>